<keyword evidence="5" id="KW-1185">Reference proteome</keyword>
<keyword evidence="4" id="KW-0282">Flagellum</keyword>
<reference evidence="5" key="1">
    <citation type="submission" date="2023-07" db="EMBL/GenBank/DDBJ databases">
        <title>Characterization of two Paracoccaceae strains isolated from Phycosphere and proposal of Xinfangfangia lacusdiani sp. nov.</title>
        <authorList>
            <person name="Deng Y."/>
            <person name="Zhang Y.Q."/>
        </authorList>
    </citation>
    <scope>NUCLEOTIDE SEQUENCE [LARGE SCALE GENOMIC DNA]</scope>
    <source>
        <strain evidence="5">CPCC 101403</strain>
    </source>
</reference>
<name>A0ABU3EIA3_9RHOB</name>
<proteinExistence type="inferred from homology"/>
<dbReference type="SUPFAM" id="SSF160544">
    <property type="entry name" value="EscU C-terminal domain-like"/>
    <property type="match status" value="1"/>
</dbReference>
<dbReference type="PANTHER" id="PTHR30531">
    <property type="entry name" value="FLAGELLAR BIOSYNTHETIC PROTEIN FLHB"/>
    <property type="match status" value="1"/>
</dbReference>
<evidence type="ECO:0000256" key="1">
    <source>
        <dbReference type="ARBA" id="ARBA00010690"/>
    </source>
</evidence>
<gene>
    <name evidence="4" type="ORF">RM190_14855</name>
</gene>
<feature type="transmembrane region" description="Helical" evidence="3">
    <location>
        <begin position="192"/>
        <end position="210"/>
    </location>
</feature>
<keyword evidence="3" id="KW-0472">Membrane</keyword>
<comment type="similarity">
    <text evidence="1">Belongs to the type III secretion exporter family.</text>
</comment>
<dbReference type="InterPro" id="IPR029025">
    <property type="entry name" value="T3SS_substrate_exporter_C"/>
</dbReference>
<feature type="transmembrane region" description="Helical" evidence="3">
    <location>
        <begin position="88"/>
        <end position="109"/>
    </location>
</feature>
<dbReference type="RefSeq" id="WP_311760244.1">
    <property type="nucleotide sequence ID" value="NZ_JAVRQI010000011.1"/>
</dbReference>
<feature type="region of interest" description="Disordered" evidence="2">
    <location>
        <begin position="1"/>
        <end position="23"/>
    </location>
</feature>
<evidence type="ECO:0000313" key="4">
    <source>
        <dbReference type="EMBL" id="MDT1063155.1"/>
    </source>
</evidence>
<protein>
    <submittedName>
        <fullName evidence="4">Flagellar type III secretion system protein FlhB</fullName>
    </submittedName>
</protein>
<comment type="caution">
    <text evidence="4">The sequence shown here is derived from an EMBL/GenBank/DDBJ whole genome shotgun (WGS) entry which is preliminary data.</text>
</comment>
<dbReference type="Gene3D" id="3.40.1690.10">
    <property type="entry name" value="secretion proteins EscU"/>
    <property type="match status" value="1"/>
</dbReference>
<dbReference type="PRINTS" id="PR00950">
    <property type="entry name" value="TYPE3IMSPROT"/>
</dbReference>
<evidence type="ECO:0000313" key="5">
    <source>
        <dbReference type="Proteomes" id="UP001251085"/>
    </source>
</evidence>
<feature type="transmembrane region" description="Helical" evidence="3">
    <location>
        <begin position="140"/>
        <end position="163"/>
    </location>
</feature>
<evidence type="ECO:0000256" key="2">
    <source>
        <dbReference type="SAM" id="MobiDB-lite"/>
    </source>
</evidence>
<keyword evidence="4" id="KW-0966">Cell projection</keyword>
<dbReference type="PANTHER" id="PTHR30531:SF12">
    <property type="entry name" value="FLAGELLAR BIOSYNTHETIC PROTEIN FLHB"/>
    <property type="match status" value="1"/>
</dbReference>
<keyword evidence="3" id="KW-1133">Transmembrane helix</keyword>
<dbReference type="Gene3D" id="6.10.250.2080">
    <property type="match status" value="1"/>
</dbReference>
<feature type="transmembrane region" description="Helical" evidence="3">
    <location>
        <begin position="35"/>
        <end position="56"/>
    </location>
</feature>
<evidence type="ECO:0000256" key="3">
    <source>
        <dbReference type="SAM" id="Phobius"/>
    </source>
</evidence>
<dbReference type="EMBL" id="JAVRQI010000011">
    <property type="protein sequence ID" value="MDT1063155.1"/>
    <property type="molecule type" value="Genomic_DNA"/>
</dbReference>
<organism evidence="4 5">
    <name type="scientific">Paracoccus broussonetiae</name>
    <dbReference type="NCBI Taxonomy" id="3075834"/>
    <lineage>
        <taxon>Bacteria</taxon>
        <taxon>Pseudomonadati</taxon>
        <taxon>Pseudomonadota</taxon>
        <taxon>Alphaproteobacteria</taxon>
        <taxon>Rhodobacterales</taxon>
        <taxon>Paracoccaceae</taxon>
        <taxon>Paracoccus</taxon>
    </lineage>
</organism>
<keyword evidence="3" id="KW-0812">Transmembrane</keyword>
<dbReference type="Pfam" id="PF01312">
    <property type="entry name" value="Bac_export_2"/>
    <property type="match status" value="1"/>
</dbReference>
<accession>A0ABU3EIA3</accession>
<keyword evidence="4" id="KW-0969">Cilium</keyword>
<sequence>MSEEDDDKQYAASEQKLRRAREEGDIPRSAELGSALMYLGFWAAMALAATSLAPAWTRMAARALGAEPWPDGRGKSVMDLARALTGNAMLAVLGFVAVIAVPVLAGLILQRAFTFTPKKLLPDPGRIDPMRNAGQKLGRAGLSAFGISVAKVGLLGAGGVLLFRSLLGGMLSAGGMSDLQWVDGLRLVTTRAIHLALAIGVGFALIDLLWKHLDYQRRHRMSRQEMQDEHKDSEGDPHLKAARRQKGIDIALNSMLADVERADVVIVNPTHYAVALEWKRGSGRAPVCLAKGVDEIARQIRERASRHQVPIWSDPPCARALHATVEIGQEIRSEHFAPVAAAIRFAEAMRRKVRQGWGGSPAARPRASR</sequence>
<dbReference type="InterPro" id="IPR006135">
    <property type="entry name" value="T3SS_substrate_exporter"/>
</dbReference>
<dbReference type="Proteomes" id="UP001251085">
    <property type="component" value="Unassembled WGS sequence"/>
</dbReference>